<evidence type="ECO:0000313" key="2">
    <source>
        <dbReference type="EMBL" id="TEB30666.1"/>
    </source>
</evidence>
<accession>A0A4Y7T8Z8</accession>
<sequence>MSCPRCAEGYILPGEPKGAIQSDFTGAYLATPSNGATESKRAVLLLTDVFGLPLQNCRIIADEVAERLQCDVWIPDYFDGGHLWTNRASVVDARLASLIALIKEKRGYEKLGAFGYCFGGTTGIRLASTDLIQSVVICHPGQFSLSQVQVMRVPSAWVRAEACIDVDDADALTSRYVLASRKGTEKFVEYEFVDYKGTPHGFAIRPDLRYPDIVEAQKKSVDQIVAWFGKTLSV</sequence>
<dbReference type="PANTHER" id="PTHR17630">
    <property type="entry name" value="DIENELACTONE HYDROLASE"/>
    <property type="match status" value="1"/>
</dbReference>
<dbReference type="EMBL" id="QPFP01000022">
    <property type="protein sequence ID" value="TEB30666.1"/>
    <property type="molecule type" value="Genomic_DNA"/>
</dbReference>
<dbReference type="InterPro" id="IPR029058">
    <property type="entry name" value="AB_hydrolase_fold"/>
</dbReference>
<dbReference type="PANTHER" id="PTHR17630:SF44">
    <property type="entry name" value="PROTEIN AIM2"/>
    <property type="match status" value="1"/>
</dbReference>
<name>A0A4Y7T8Z8_COPMI</name>
<evidence type="ECO:0000259" key="1">
    <source>
        <dbReference type="Pfam" id="PF01738"/>
    </source>
</evidence>
<dbReference type="SUPFAM" id="SSF53474">
    <property type="entry name" value="alpha/beta-Hydrolases"/>
    <property type="match status" value="1"/>
</dbReference>
<reference evidence="2 3" key="1">
    <citation type="journal article" date="2019" name="Nat. Ecol. Evol.">
        <title>Megaphylogeny resolves global patterns of mushroom evolution.</title>
        <authorList>
            <person name="Varga T."/>
            <person name="Krizsan K."/>
            <person name="Foldi C."/>
            <person name="Dima B."/>
            <person name="Sanchez-Garcia M."/>
            <person name="Sanchez-Ramirez S."/>
            <person name="Szollosi G.J."/>
            <person name="Szarkandi J.G."/>
            <person name="Papp V."/>
            <person name="Albert L."/>
            <person name="Andreopoulos W."/>
            <person name="Angelini C."/>
            <person name="Antonin V."/>
            <person name="Barry K.W."/>
            <person name="Bougher N.L."/>
            <person name="Buchanan P."/>
            <person name="Buyck B."/>
            <person name="Bense V."/>
            <person name="Catcheside P."/>
            <person name="Chovatia M."/>
            <person name="Cooper J."/>
            <person name="Damon W."/>
            <person name="Desjardin D."/>
            <person name="Finy P."/>
            <person name="Geml J."/>
            <person name="Haridas S."/>
            <person name="Hughes K."/>
            <person name="Justo A."/>
            <person name="Karasinski D."/>
            <person name="Kautmanova I."/>
            <person name="Kiss B."/>
            <person name="Kocsube S."/>
            <person name="Kotiranta H."/>
            <person name="LaButti K.M."/>
            <person name="Lechner B.E."/>
            <person name="Liimatainen K."/>
            <person name="Lipzen A."/>
            <person name="Lukacs Z."/>
            <person name="Mihaltcheva S."/>
            <person name="Morgado L.N."/>
            <person name="Niskanen T."/>
            <person name="Noordeloos M.E."/>
            <person name="Ohm R.A."/>
            <person name="Ortiz-Santana B."/>
            <person name="Ovrebo C."/>
            <person name="Racz N."/>
            <person name="Riley R."/>
            <person name="Savchenko A."/>
            <person name="Shiryaev A."/>
            <person name="Soop K."/>
            <person name="Spirin V."/>
            <person name="Szebenyi C."/>
            <person name="Tomsovsky M."/>
            <person name="Tulloss R.E."/>
            <person name="Uehling J."/>
            <person name="Grigoriev I.V."/>
            <person name="Vagvolgyi C."/>
            <person name="Papp T."/>
            <person name="Martin F.M."/>
            <person name="Miettinen O."/>
            <person name="Hibbett D.S."/>
            <person name="Nagy L.G."/>
        </authorList>
    </citation>
    <scope>NUCLEOTIDE SEQUENCE [LARGE SCALE GENOMIC DNA]</scope>
    <source>
        <strain evidence="2 3">FP101781</strain>
    </source>
</reference>
<dbReference type="Gene3D" id="3.40.50.1820">
    <property type="entry name" value="alpha/beta hydrolase"/>
    <property type="match status" value="1"/>
</dbReference>
<organism evidence="2 3">
    <name type="scientific">Coprinellus micaceus</name>
    <name type="common">Glistening ink-cap mushroom</name>
    <name type="synonym">Coprinus micaceus</name>
    <dbReference type="NCBI Taxonomy" id="71717"/>
    <lineage>
        <taxon>Eukaryota</taxon>
        <taxon>Fungi</taxon>
        <taxon>Dikarya</taxon>
        <taxon>Basidiomycota</taxon>
        <taxon>Agaricomycotina</taxon>
        <taxon>Agaricomycetes</taxon>
        <taxon>Agaricomycetidae</taxon>
        <taxon>Agaricales</taxon>
        <taxon>Agaricineae</taxon>
        <taxon>Psathyrellaceae</taxon>
        <taxon>Coprinellus</taxon>
    </lineage>
</organism>
<dbReference type="Pfam" id="PF01738">
    <property type="entry name" value="DLH"/>
    <property type="match status" value="1"/>
</dbReference>
<dbReference type="STRING" id="71717.A0A4Y7T8Z8"/>
<dbReference type="InterPro" id="IPR002925">
    <property type="entry name" value="Dienelactn_hydro"/>
</dbReference>
<dbReference type="AlphaFoldDB" id="A0A4Y7T8Z8"/>
<dbReference type="Proteomes" id="UP000298030">
    <property type="component" value="Unassembled WGS sequence"/>
</dbReference>
<evidence type="ECO:0000313" key="3">
    <source>
        <dbReference type="Proteomes" id="UP000298030"/>
    </source>
</evidence>
<proteinExistence type="predicted"/>
<feature type="domain" description="Dienelactone hydrolase" evidence="1">
    <location>
        <begin position="27"/>
        <end position="230"/>
    </location>
</feature>
<protein>
    <recommendedName>
        <fullName evidence="1">Dienelactone hydrolase domain-containing protein</fullName>
    </recommendedName>
</protein>
<keyword evidence="3" id="KW-1185">Reference proteome</keyword>
<dbReference type="GO" id="GO:0016787">
    <property type="term" value="F:hydrolase activity"/>
    <property type="evidence" value="ECO:0007669"/>
    <property type="project" value="InterPro"/>
</dbReference>
<gene>
    <name evidence="2" type="ORF">FA13DRAFT_1630540</name>
</gene>
<dbReference type="OrthoDB" id="10019231at2759"/>
<comment type="caution">
    <text evidence="2">The sequence shown here is derived from an EMBL/GenBank/DDBJ whole genome shotgun (WGS) entry which is preliminary data.</text>
</comment>